<dbReference type="InterPro" id="IPR036983">
    <property type="entry name" value="AIM24_sf"/>
</dbReference>
<dbReference type="AlphaFoldDB" id="A0A179D1P5"/>
<gene>
    <name evidence="1" type="ORF">TDIS_1905</name>
</gene>
<dbReference type="Pfam" id="PF01987">
    <property type="entry name" value="AIM24"/>
    <property type="match status" value="1"/>
</dbReference>
<dbReference type="PANTHER" id="PTHR43657:SF1">
    <property type="entry name" value="ALTERED INHERITANCE OF MITOCHONDRIA PROTEIN 24, MITOCHONDRIAL"/>
    <property type="match status" value="1"/>
</dbReference>
<dbReference type="InterPro" id="IPR002838">
    <property type="entry name" value="AIM24"/>
</dbReference>
<dbReference type="Proteomes" id="UP000078390">
    <property type="component" value="Unassembled WGS sequence"/>
</dbReference>
<keyword evidence="2" id="KW-1185">Reference proteome</keyword>
<accession>A0A179D1P5</accession>
<dbReference type="InterPro" id="IPR016031">
    <property type="entry name" value="Trp_RNA-bd_attenuator-like_dom"/>
</dbReference>
<reference evidence="1 2" key="1">
    <citation type="submission" date="2016-04" db="EMBL/GenBank/DDBJ databases">
        <title>Genome analysis of Thermosulfurimonas dismutans, the first thermophilic sulfur-disproportionating bacterium of the phylum Thermodesulfobacteria.</title>
        <authorList>
            <person name="Mardanov A.V."/>
            <person name="Beletsky A.V."/>
            <person name="Kadnikov V.V."/>
            <person name="Slobodkin A.I."/>
            <person name="Ravin N.V."/>
        </authorList>
    </citation>
    <scope>NUCLEOTIDE SEQUENCE [LARGE SCALE GENOMIC DNA]</scope>
    <source>
        <strain evidence="1 2">S95</strain>
    </source>
</reference>
<dbReference type="Gene3D" id="3.60.160.10">
    <property type="entry name" value="Mitochondrial biogenesis AIM24"/>
    <property type="match status" value="1"/>
</dbReference>
<comment type="caution">
    <text evidence="1">The sequence shown here is derived from an EMBL/GenBank/DDBJ whole genome shotgun (WGS) entry which is preliminary data.</text>
</comment>
<dbReference type="EMBL" id="LWLG01000018">
    <property type="protein sequence ID" value="OAQ19994.1"/>
    <property type="molecule type" value="Genomic_DNA"/>
</dbReference>
<dbReference type="PANTHER" id="PTHR43657">
    <property type="entry name" value="TRYPTOPHAN RNA-BINDING ATTENUATOR PROTEIN-LIKE PROTEIN"/>
    <property type="match status" value="1"/>
</dbReference>
<proteinExistence type="predicted"/>
<sequence length="267" mass="28266">MKILERQTKVYEIVGDNLEMLKVKTGEHPVFSEAGKMIYLRGTVRMETRISGKKDKGFLGKLMEAGKRILAGESLFLTYFEGMGEVGFAGDFPGRILPIGLSGEAILAQKDAFLAAIGNIELSIALQKRIGGALFGGEGFIVEKLYGDGVVFIHAGGDLVTFELAPGETIKVDTGCVVAWDESVSYDVQFVSGIKTALFGGEGLFLTTLTGPGTVVVQTMTLSKLRRQLQAGGEREASESPLRKVAGVGAIGAGVGGILGSILEDED</sequence>
<dbReference type="RefSeq" id="WP_068671647.1">
    <property type="nucleotide sequence ID" value="NZ_LWLG01000018.1"/>
</dbReference>
<name>A0A179D1P5_9BACT</name>
<dbReference type="STRING" id="999894.TDIS_1905"/>
<dbReference type="SUPFAM" id="SSF51219">
    <property type="entry name" value="TRAP-like"/>
    <property type="match status" value="1"/>
</dbReference>
<organism evidence="1 2">
    <name type="scientific">Thermosulfurimonas dismutans</name>
    <dbReference type="NCBI Taxonomy" id="999894"/>
    <lineage>
        <taxon>Bacteria</taxon>
        <taxon>Pseudomonadati</taxon>
        <taxon>Thermodesulfobacteriota</taxon>
        <taxon>Thermodesulfobacteria</taxon>
        <taxon>Thermodesulfobacteriales</taxon>
        <taxon>Thermodesulfobacteriaceae</taxon>
        <taxon>Thermosulfurimonas</taxon>
    </lineage>
</organism>
<evidence type="ECO:0000313" key="1">
    <source>
        <dbReference type="EMBL" id="OAQ19994.1"/>
    </source>
</evidence>
<dbReference type="PATRIC" id="fig|999894.6.peg.1905"/>
<evidence type="ECO:0000313" key="2">
    <source>
        <dbReference type="Proteomes" id="UP000078390"/>
    </source>
</evidence>
<protein>
    <submittedName>
        <fullName evidence="1">DUF124 domain-containing protein</fullName>
    </submittedName>
</protein>